<evidence type="ECO:0000313" key="2">
    <source>
        <dbReference type="Proteomes" id="UP001141458"/>
    </source>
</evidence>
<comment type="caution">
    <text evidence="1">The sequence shown here is derived from an EMBL/GenBank/DDBJ whole genome shotgun (WGS) entry which is preliminary data.</text>
</comment>
<evidence type="ECO:0000313" key="1">
    <source>
        <dbReference type="EMBL" id="MCZ7406976.1"/>
    </source>
</evidence>
<gene>
    <name evidence="1" type="ORF">NND69_01130</name>
</gene>
<dbReference type="Proteomes" id="UP001141458">
    <property type="component" value="Unassembled WGS sequence"/>
</dbReference>
<accession>A0A9X3H9T8</accession>
<name>A0A9X3H9T8_9FIRM</name>
<reference evidence="1" key="1">
    <citation type="submission" date="2022-07" db="EMBL/GenBank/DDBJ databases">
        <title>Parvimonas micra travels from the subgingival sulcus of the human oral cavity to the colorectal adenocarcinoma.</title>
        <authorList>
            <person name="Conde-Perez K."/>
            <person name="Buetas E."/>
            <person name="Aja-Macaya P."/>
            <person name="Martin-De Arribas E."/>
            <person name="Iglesias-Corras I."/>
            <person name="Trigo-Tasende N."/>
            <person name="Nasser-Ali M."/>
            <person name="Estevez L.S."/>
            <person name="Rumbo-Feal S."/>
            <person name="Otero-Alen B."/>
            <person name="Noguera J.F."/>
            <person name="Concha A."/>
            <person name="Pardinas-Lopez S."/>
            <person name="Carda-Dieguez M."/>
            <person name="Gomez-Randulfe I."/>
            <person name="Martinez-Lago N."/>
            <person name="Ladra S."/>
            <person name="Aparicio L.A."/>
            <person name="Bou G."/>
            <person name="Mira A."/>
            <person name="Vallejo J.A."/>
            <person name="Poza M."/>
        </authorList>
    </citation>
    <scope>NUCLEOTIDE SEQUENCE</scope>
    <source>
        <strain evidence="1">PM79KC-AC-4</strain>
    </source>
</reference>
<protein>
    <submittedName>
        <fullName evidence="1">Type I-E CRISPR-associated protein Cse1/CasA</fullName>
    </submittedName>
</protein>
<proteinExistence type="predicted"/>
<organism evidence="1 2">
    <name type="scientific">Parvimonas micra</name>
    <dbReference type="NCBI Taxonomy" id="33033"/>
    <lineage>
        <taxon>Bacteria</taxon>
        <taxon>Bacillati</taxon>
        <taxon>Bacillota</taxon>
        <taxon>Tissierellia</taxon>
        <taxon>Tissierellales</taxon>
        <taxon>Peptoniphilaceae</taxon>
        <taxon>Parvimonas</taxon>
    </lineage>
</organism>
<dbReference type="Gene3D" id="1.10.132.100">
    <property type="match status" value="1"/>
</dbReference>
<dbReference type="AlphaFoldDB" id="A0A9X3H9T8"/>
<dbReference type="Pfam" id="PF09481">
    <property type="entry name" value="CRISPR_Cse1"/>
    <property type="match status" value="1"/>
</dbReference>
<dbReference type="InterPro" id="IPR013381">
    <property type="entry name" value="CRISPR-assoc_prot_Cse1"/>
</dbReference>
<dbReference type="RefSeq" id="WP_269720382.1">
    <property type="nucleotide sequence ID" value="NZ_CP101408.1"/>
</dbReference>
<dbReference type="EMBL" id="JANDZV010000001">
    <property type="protein sequence ID" value="MCZ7406976.1"/>
    <property type="molecule type" value="Genomic_DNA"/>
</dbReference>
<sequence>MSSFNLLDEKWLKVVAKNTNEVIDVSLIELFENAQDFKILAGEMKTQDFSVLRLLLAVLHTVYSRFNVDGKVYDYLEVDEMYRQKEDVSEDDLEDYKEELMDTWKNLWKNGQFSQIVLDYLEKWREHFYIFDEKYPFYQVTKEEIYSNIDEGKTPSSTSIKNINRLISESNNKIALFSPKSDKDNNKNEVTNEEFARWLIMFQGYTGQADKTKLKKGEYDPSKGWIYDIGGIFFEGDNLFETLLLNLALVHPSQDYVTLSKEKPCWEFSGEENVQASFNAINNLSGLYTNWSRAIYLEKFLLNEKKYDLYIVKMPNIEHTNNFLELMTIWRYNKTGPNKEKYTPKKHTFGQSLWRSFGMLSIHHNENIPNVGIVTWYEKIYNFVERNKLTLKSVSMQDDGNATSWVPTNEIVDELKIDNMLLFDDEDDGWTIRIIDIIEETKHIIETNYKFFLKDIKEIRNYSNDGFITNKIEILYSSIDNPFKNWLFNIDEMSKKDDKIFEWRKTFKNIIVQSAQEILNQSNPRDLKGIKKDDKIKNVPMIYNTFEVNINKILG</sequence>